<organism evidence="3 5">
    <name type="scientific">Cucumis melo var. makuwa</name>
    <name type="common">Oriental melon</name>
    <dbReference type="NCBI Taxonomy" id="1194695"/>
    <lineage>
        <taxon>Eukaryota</taxon>
        <taxon>Viridiplantae</taxon>
        <taxon>Streptophyta</taxon>
        <taxon>Embryophyta</taxon>
        <taxon>Tracheophyta</taxon>
        <taxon>Spermatophyta</taxon>
        <taxon>Magnoliopsida</taxon>
        <taxon>eudicotyledons</taxon>
        <taxon>Gunneridae</taxon>
        <taxon>Pentapetalae</taxon>
        <taxon>rosids</taxon>
        <taxon>fabids</taxon>
        <taxon>Cucurbitales</taxon>
        <taxon>Cucurbitaceae</taxon>
        <taxon>Benincaseae</taxon>
        <taxon>Cucumis</taxon>
    </lineage>
</organism>
<dbReference type="Gene3D" id="2.40.70.10">
    <property type="entry name" value="Acid Proteases"/>
    <property type="match status" value="1"/>
</dbReference>
<dbReference type="Pfam" id="PF08284">
    <property type="entry name" value="RVP_2"/>
    <property type="match status" value="1"/>
</dbReference>
<name>A0A5D3CNR0_CUCMM</name>
<dbReference type="OrthoDB" id="786726at2759"/>
<accession>A0A5D3CNR0</accession>
<protein>
    <submittedName>
        <fullName evidence="3">Uncharacterized protein</fullName>
    </submittedName>
</protein>
<evidence type="ECO:0000313" key="4">
    <source>
        <dbReference type="Proteomes" id="UP000321393"/>
    </source>
</evidence>
<dbReference type="AlphaFoldDB" id="A0A5D3CNR0"/>
<evidence type="ECO:0000313" key="5">
    <source>
        <dbReference type="Proteomes" id="UP000321947"/>
    </source>
</evidence>
<feature type="compositionally biased region" description="Polar residues" evidence="1">
    <location>
        <begin position="1"/>
        <end position="15"/>
    </location>
</feature>
<gene>
    <name evidence="3" type="ORF">E5676_scaffold745G00020</name>
    <name evidence="2" type="ORF">E6C27_scaffold219G001260</name>
</gene>
<evidence type="ECO:0000256" key="1">
    <source>
        <dbReference type="SAM" id="MobiDB-lite"/>
    </source>
</evidence>
<dbReference type="EMBL" id="SSTD01009885">
    <property type="protein sequence ID" value="TYK13507.1"/>
    <property type="molecule type" value="Genomic_DNA"/>
</dbReference>
<evidence type="ECO:0000313" key="2">
    <source>
        <dbReference type="EMBL" id="KAA0032284.1"/>
    </source>
</evidence>
<dbReference type="EMBL" id="SSTE01021801">
    <property type="protein sequence ID" value="KAA0032284.1"/>
    <property type="molecule type" value="Genomic_DNA"/>
</dbReference>
<reference evidence="4 5" key="1">
    <citation type="submission" date="2019-08" db="EMBL/GenBank/DDBJ databases">
        <title>Draft genome sequences of two oriental melons (Cucumis melo L. var makuwa).</title>
        <authorList>
            <person name="Kwon S.-Y."/>
        </authorList>
    </citation>
    <scope>NUCLEOTIDE SEQUENCE [LARGE SCALE GENOMIC DNA]</scope>
    <source>
        <strain evidence="5">cv. Chang Bougi</strain>
        <strain evidence="4">cv. SW 3</strain>
        <tissue evidence="3">Leaf</tissue>
    </source>
</reference>
<feature type="compositionally biased region" description="Basic and acidic residues" evidence="1">
    <location>
        <begin position="16"/>
        <end position="25"/>
    </location>
</feature>
<evidence type="ECO:0000313" key="3">
    <source>
        <dbReference type="EMBL" id="TYK13507.1"/>
    </source>
</evidence>
<dbReference type="Proteomes" id="UP000321393">
    <property type="component" value="Unassembled WGS sequence"/>
</dbReference>
<feature type="region of interest" description="Disordered" evidence="1">
    <location>
        <begin position="1"/>
        <end position="25"/>
    </location>
</feature>
<comment type="caution">
    <text evidence="3">The sequence shown here is derived from an EMBL/GenBank/DDBJ whole genome shotgun (WGS) entry which is preliminary data.</text>
</comment>
<dbReference type="Proteomes" id="UP000321947">
    <property type="component" value="Unassembled WGS sequence"/>
</dbReference>
<sequence length="144" mass="16493">MCLSEDQQIGQTQTLRKSESKPDPVEAKNLGKLYAMNQSEVRSSPHMISSEVVVVKLVCRDWEAKIEDVTMKVDLIMSELDEFEVILGIDFLTKYHTIFDCSNKEARRLMKKGHVTYIAHVADTQTSKSDPSRVPVVYEYLMCF</sequence>
<dbReference type="InterPro" id="IPR021109">
    <property type="entry name" value="Peptidase_aspartic_dom_sf"/>
</dbReference>
<proteinExistence type="predicted"/>